<proteinExistence type="predicted"/>
<feature type="region of interest" description="Disordered" evidence="1">
    <location>
        <begin position="97"/>
        <end position="118"/>
    </location>
</feature>
<dbReference type="STRING" id="1631249.BQ8794_270023"/>
<protein>
    <submittedName>
        <fullName evidence="2">Uncharacterized protein</fullName>
    </submittedName>
</protein>
<dbReference type="Proteomes" id="UP000188388">
    <property type="component" value="Unassembled WGS sequence"/>
</dbReference>
<gene>
    <name evidence="2" type="ORF">BQ8794_270023</name>
</gene>
<name>A0A1R3V8K2_9HYPH</name>
<sequence length="118" mass="11349">MEPALRTRTLVAPNGAAADSIASWQARTTSSGTPGSASIGLSVDGLLLALGGWSVAGRSSDRPAPADRATLTAVAAVVAATAAVAAVLVPSSSTGDLLLEPLGSPPGPLCAPPLGPSP</sequence>
<dbReference type="EMBL" id="FTPD01000020">
    <property type="protein sequence ID" value="SIT56196.1"/>
    <property type="molecule type" value="Genomic_DNA"/>
</dbReference>
<evidence type="ECO:0000313" key="3">
    <source>
        <dbReference type="Proteomes" id="UP000188388"/>
    </source>
</evidence>
<feature type="compositionally biased region" description="Pro residues" evidence="1">
    <location>
        <begin position="103"/>
        <end position="118"/>
    </location>
</feature>
<dbReference type="AlphaFoldDB" id="A0A1R3V8K2"/>
<reference evidence="3" key="1">
    <citation type="submission" date="2017-01" db="EMBL/GenBank/DDBJ databases">
        <authorList>
            <person name="Brunel B."/>
        </authorList>
    </citation>
    <scope>NUCLEOTIDE SEQUENCE [LARGE SCALE GENOMIC DNA]</scope>
</reference>
<organism evidence="2 3">
    <name type="scientific">Mesorhizobium prunaredense</name>
    <dbReference type="NCBI Taxonomy" id="1631249"/>
    <lineage>
        <taxon>Bacteria</taxon>
        <taxon>Pseudomonadati</taxon>
        <taxon>Pseudomonadota</taxon>
        <taxon>Alphaproteobacteria</taxon>
        <taxon>Hyphomicrobiales</taxon>
        <taxon>Phyllobacteriaceae</taxon>
        <taxon>Mesorhizobium</taxon>
    </lineage>
</organism>
<evidence type="ECO:0000313" key="2">
    <source>
        <dbReference type="EMBL" id="SIT56196.1"/>
    </source>
</evidence>
<keyword evidence="3" id="KW-1185">Reference proteome</keyword>
<evidence type="ECO:0000256" key="1">
    <source>
        <dbReference type="SAM" id="MobiDB-lite"/>
    </source>
</evidence>
<accession>A0A1R3V8K2</accession>